<protein>
    <recommendedName>
        <fullName evidence="3">Leucine rich repeat variant domain-containing protein</fullName>
    </recommendedName>
</protein>
<dbReference type="Proteomes" id="UP000633136">
    <property type="component" value="Unassembled WGS sequence"/>
</dbReference>
<feature type="region of interest" description="Disordered" evidence="1">
    <location>
        <begin position="243"/>
        <end position="280"/>
    </location>
</feature>
<evidence type="ECO:0000313" key="5">
    <source>
        <dbReference type="Proteomes" id="UP000633136"/>
    </source>
</evidence>
<keyword evidence="2" id="KW-0472">Membrane</keyword>
<gene>
    <name evidence="4" type="ORF">GCM10011401_11580</name>
</gene>
<reference evidence="4" key="1">
    <citation type="journal article" date="2014" name="Int. J. Syst. Evol. Microbiol.">
        <title>Complete genome sequence of Corynebacterium casei LMG S-19264T (=DSM 44701T), isolated from a smear-ripened cheese.</title>
        <authorList>
            <consortium name="US DOE Joint Genome Institute (JGI-PGF)"/>
            <person name="Walter F."/>
            <person name="Albersmeier A."/>
            <person name="Kalinowski J."/>
            <person name="Ruckert C."/>
        </authorList>
    </citation>
    <scope>NUCLEOTIDE SEQUENCE</scope>
    <source>
        <strain evidence="4">CGMCC 1.15388</strain>
    </source>
</reference>
<feature type="region of interest" description="Disordered" evidence="1">
    <location>
        <begin position="149"/>
        <end position="209"/>
    </location>
</feature>
<evidence type="ECO:0000256" key="1">
    <source>
        <dbReference type="SAM" id="MobiDB-lite"/>
    </source>
</evidence>
<keyword evidence="2" id="KW-0812">Transmembrane</keyword>
<dbReference type="InterPro" id="IPR057893">
    <property type="entry name" value="LRV_2"/>
</dbReference>
<feature type="region of interest" description="Disordered" evidence="1">
    <location>
        <begin position="70"/>
        <end position="109"/>
    </location>
</feature>
<name>A0A917AS42_9MICC</name>
<keyword evidence="5" id="KW-1185">Reference proteome</keyword>
<proteinExistence type="predicted"/>
<reference evidence="4" key="2">
    <citation type="submission" date="2020-09" db="EMBL/GenBank/DDBJ databases">
        <authorList>
            <person name="Sun Q."/>
            <person name="Zhou Y."/>
        </authorList>
    </citation>
    <scope>NUCLEOTIDE SEQUENCE</scope>
    <source>
        <strain evidence="4">CGMCC 1.15388</strain>
    </source>
</reference>
<organism evidence="4 5">
    <name type="scientific">Nesterenkonia cremea</name>
    <dbReference type="NCBI Taxonomy" id="1882340"/>
    <lineage>
        <taxon>Bacteria</taxon>
        <taxon>Bacillati</taxon>
        <taxon>Actinomycetota</taxon>
        <taxon>Actinomycetes</taxon>
        <taxon>Micrococcales</taxon>
        <taxon>Micrococcaceae</taxon>
        <taxon>Nesterenkonia</taxon>
    </lineage>
</organism>
<keyword evidence="2" id="KW-1133">Transmembrane helix</keyword>
<dbReference type="RefSeq" id="WP_188683651.1">
    <property type="nucleotide sequence ID" value="NZ_BMIS01000004.1"/>
</dbReference>
<feature type="transmembrane region" description="Helical" evidence="2">
    <location>
        <begin position="215"/>
        <end position="237"/>
    </location>
</feature>
<feature type="compositionally biased region" description="Acidic residues" evidence="1">
    <location>
        <begin position="261"/>
        <end position="280"/>
    </location>
</feature>
<comment type="caution">
    <text evidence="4">The sequence shown here is derived from an EMBL/GenBank/DDBJ whole genome shotgun (WGS) entry which is preliminary data.</text>
</comment>
<dbReference type="AlphaFoldDB" id="A0A917AS42"/>
<sequence length="491" mass="51313">MSTHGTPDDRLAQIEALAQDPDADWDTLHFIAENYPSLRPAVAANPGTYPELLEALGAMNDPEIDAALASRAAASAGTAASGADTSAEPSEEQTGELPPVAEEETAVHEGMAAQGPAFLEQRLDAPEPDQALDSDEEQTQYIPAVTEEPEEAAGAQAAAAAGAEPDSAVQPEYPAAAAPAAAAGYAAQEQAAYAQQVQAASVQPPRERESRAPKVLAAVLLPLVGLIAVAVLIFALLGDSGDQMAEEPAPEQEEPAPQQEEAPDQGEPAEQEEDAAEDEVDLDGARTELTALPDDSTCQNPEEDAAEVAAFVETASDADAMEQEAGMLEDLFEDLQDSCDNIHAAAVYEGVRSGGDEDTAGSFEAVGTDWSDQMMSADGAQEMDGFITPDENKICLFEDGLTCTVLEQDAGAPEGCEDGATFTMQVDGDTPGLDCDSELSADEDYETLAHDDTATDGFLACVSLEDRISCWNTLTGVGFEMSEGDHYAYSP</sequence>
<dbReference type="EMBL" id="BMIS01000004">
    <property type="protein sequence ID" value="GGE66005.1"/>
    <property type="molecule type" value="Genomic_DNA"/>
</dbReference>
<feature type="compositionally biased region" description="Acidic residues" evidence="1">
    <location>
        <begin position="244"/>
        <end position="254"/>
    </location>
</feature>
<dbReference type="Pfam" id="PF25591">
    <property type="entry name" value="LRV_2"/>
    <property type="match status" value="1"/>
</dbReference>
<feature type="compositionally biased region" description="Low complexity" evidence="1">
    <location>
        <begin position="152"/>
        <end position="204"/>
    </location>
</feature>
<feature type="domain" description="Leucine rich repeat variant" evidence="3">
    <location>
        <begin position="15"/>
        <end position="72"/>
    </location>
</feature>
<evidence type="ECO:0000313" key="4">
    <source>
        <dbReference type="EMBL" id="GGE66005.1"/>
    </source>
</evidence>
<evidence type="ECO:0000259" key="3">
    <source>
        <dbReference type="Pfam" id="PF25591"/>
    </source>
</evidence>
<accession>A0A917AS42</accession>
<evidence type="ECO:0000256" key="2">
    <source>
        <dbReference type="SAM" id="Phobius"/>
    </source>
</evidence>
<feature type="compositionally biased region" description="Low complexity" evidence="1">
    <location>
        <begin position="70"/>
        <end position="87"/>
    </location>
</feature>